<evidence type="ECO:0000256" key="1">
    <source>
        <dbReference type="SAM" id="MobiDB-lite"/>
    </source>
</evidence>
<keyword evidence="2" id="KW-1185">Reference proteome</keyword>
<sequence>MLSAKQQLSGSNQPSRSSPSEERNESLKDAARSVSEYAEKSLATEMDFQPDACASASEYAEKSLAAKVPSTNNETVKSKDQVVEIDFQPDACACASEYADKGLAANSAQKKQVKGSAAGRSALRSQNVVFGNPISAEVLVRRSQQLFLVPAGNDGLQTALPSAFDEMTIANIPNSAAQMNFVNQCLAKMKLFLGAEFLNSKDSTTSRLVILKEDNDLKTALHAQSDSNLITSVELLSGLKRGLLDSDLITSVED</sequence>
<dbReference type="WBParaSite" id="jg3391">
    <property type="protein sequence ID" value="jg3391"/>
    <property type="gene ID" value="jg3391"/>
</dbReference>
<proteinExistence type="predicted"/>
<feature type="compositionally biased region" description="Basic and acidic residues" evidence="1">
    <location>
        <begin position="19"/>
        <end position="31"/>
    </location>
</feature>
<evidence type="ECO:0000313" key="2">
    <source>
        <dbReference type="Proteomes" id="UP000887574"/>
    </source>
</evidence>
<reference evidence="3" key="1">
    <citation type="submission" date="2022-11" db="UniProtKB">
        <authorList>
            <consortium name="WormBaseParasite"/>
        </authorList>
    </citation>
    <scope>IDENTIFICATION</scope>
</reference>
<feature type="region of interest" description="Disordered" evidence="1">
    <location>
        <begin position="1"/>
        <end position="39"/>
    </location>
</feature>
<organism evidence="2 3">
    <name type="scientific">Ditylenchus dipsaci</name>
    <dbReference type="NCBI Taxonomy" id="166011"/>
    <lineage>
        <taxon>Eukaryota</taxon>
        <taxon>Metazoa</taxon>
        <taxon>Ecdysozoa</taxon>
        <taxon>Nematoda</taxon>
        <taxon>Chromadorea</taxon>
        <taxon>Rhabditida</taxon>
        <taxon>Tylenchina</taxon>
        <taxon>Tylenchomorpha</taxon>
        <taxon>Sphaerularioidea</taxon>
        <taxon>Anguinidae</taxon>
        <taxon>Anguininae</taxon>
        <taxon>Ditylenchus</taxon>
    </lineage>
</organism>
<accession>A0A915E6M0</accession>
<name>A0A915E6M0_9BILA</name>
<feature type="compositionally biased region" description="Low complexity" evidence="1">
    <location>
        <begin position="7"/>
        <end position="18"/>
    </location>
</feature>
<dbReference type="AlphaFoldDB" id="A0A915E6M0"/>
<evidence type="ECO:0000313" key="3">
    <source>
        <dbReference type="WBParaSite" id="jg3391"/>
    </source>
</evidence>
<protein>
    <submittedName>
        <fullName evidence="3">Uncharacterized protein</fullName>
    </submittedName>
</protein>
<dbReference type="Proteomes" id="UP000887574">
    <property type="component" value="Unplaced"/>
</dbReference>